<dbReference type="InterPro" id="IPR035061">
    <property type="entry name" value="Shark-like_SH2_N"/>
</dbReference>
<evidence type="ECO:0000256" key="2">
    <source>
        <dbReference type="ARBA" id="ARBA00022679"/>
    </source>
</evidence>
<dbReference type="STRING" id="67801.A0A1B0BQN1"/>
<evidence type="ECO:0000256" key="1">
    <source>
        <dbReference type="ARBA" id="ARBA00022553"/>
    </source>
</evidence>
<dbReference type="Gene3D" id="3.30.505.10">
    <property type="entry name" value="SH2 domain"/>
    <property type="match status" value="2"/>
</dbReference>
<dbReference type="PRINTS" id="PR00109">
    <property type="entry name" value="TYRKINASE"/>
</dbReference>
<dbReference type="PROSITE" id="PS50001">
    <property type="entry name" value="SH2"/>
    <property type="match status" value="2"/>
</dbReference>
<evidence type="ECO:0000259" key="12">
    <source>
        <dbReference type="PROSITE" id="PS50001"/>
    </source>
</evidence>
<dbReference type="InterPro" id="IPR050198">
    <property type="entry name" value="Non-receptor_tyrosine_kinases"/>
</dbReference>
<keyword evidence="6 11" id="KW-0829">Tyrosine-protein kinase</keyword>
<dbReference type="PRINTS" id="PR00401">
    <property type="entry name" value="SH2DOMAIN"/>
</dbReference>
<dbReference type="InterPro" id="IPR001245">
    <property type="entry name" value="Ser-Thr/Tyr_kinase_cat_dom"/>
</dbReference>
<evidence type="ECO:0000256" key="4">
    <source>
        <dbReference type="ARBA" id="ARBA00022777"/>
    </source>
</evidence>
<comment type="similarity">
    <text evidence="11">Belongs to the protein kinase superfamily. Tyr protein kinase family.</text>
</comment>
<dbReference type="SMART" id="SM00219">
    <property type="entry name" value="TyrKc"/>
    <property type="match status" value="1"/>
</dbReference>
<dbReference type="SUPFAM" id="SSF56112">
    <property type="entry name" value="Protein kinase-like (PK-like)"/>
    <property type="match status" value="1"/>
</dbReference>
<dbReference type="GO" id="GO:0005524">
    <property type="term" value="F:ATP binding"/>
    <property type="evidence" value="ECO:0007669"/>
    <property type="project" value="UniProtKB-UniRule"/>
</dbReference>
<dbReference type="InterPro" id="IPR000719">
    <property type="entry name" value="Prot_kinase_dom"/>
</dbReference>
<dbReference type="InterPro" id="IPR017441">
    <property type="entry name" value="Protein_kinase_ATP_BS"/>
</dbReference>
<feature type="repeat" description="ANK" evidence="8">
    <location>
        <begin position="150"/>
        <end position="182"/>
    </location>
</feature>
<dbReference type="EnsemblMetazoa" id="GPPI037564-RA">
    <property type="protein sequence ID" value="GPPI037564-PA"/>
    <property type="gene ID" value="GPPI037564"/>
</dbReference>
<dbReference type="GO" id="GO:0002009">
    <property type="term" value="P:morphogenesis of an epithelium"/>
    <property type="evidence" value="ECO:0007669"/>
    <property type="project" value="UniProtKB-ARBA"/>
</dbReference>
<dbReference type="Proteomes" id="UP000092460">
    <property type="component" value="Unassembled WGS sequence"/>
</dbReference>
<dbReference type="CDD" id="cd10347">
    <property type="entry name" value="SH2_Nterm_shark_like"/>
    <property type="match status" value="1"/>
</dbReference>
<dbReference type="InterPro" id="IPR011009">
    <property type="entry name" value="Kinase-like_dom_sf"/>
</dbReference>
<evidence type="ECO:0000256" key="3">
    <source>
        <dbReference type="ARBA" id="ARBA00022741"/>
    </source>
</evidence>
<dbReference type="GO" id="GO:0004715">
    <property type="term" value="F:non-membrane spanning protein tyrosine kinase activity"/>
    <property type="evidence" value="ECO:0007669"/>
    <property type="project" value="UniProtKB-EC"/>
</dbReference>
<dbReference type="InterPro" id="IPR000980">
    <property type="entry name" value="SH2"/>
</dbReference>
<evidence type="ECO:0000256" key="5">
    <source>
        <dbReference type="ARBA" id="ARBA00022840"/>
    </source>
</evidence>
<dbReference type="PROSITE" id="PS50088">
    <property type="entry name" value="ANK_REPEAT"/>
    <property type="match status" value="2"/>
</dbReference>
<dbReference type="Gene3D" id="3.30.200.20">
    <property type="entry name" value="Phosphorylase Kinase, domain 1"/>
    <property type="match status" value="1"/>
</dbReference>
<dbReference type="SMART" id="SM00252">
    <property type="entry name" value="SH2"/>
    <property type="match status" value="2"/>
</dbReference>
<dbReference type="PROSITE" id="PS00109">
    <property type="entry name" value="PROTEIN_KINASE_TYR"/>
    <property type="match status" value="1"/>
</dbReference>
<keyword evidence="2 11" id="KW-0808">Transferase</keyword>
<evidence type="ECO:0000313" key="15">
    <source>
        <dbReference type="Proteomes" id="UP000092460"/>
    </source>
</evidence>
<dbReference type="Pfam" id="PF07714">
    <property type="entry name" value="PK_Tyr_Ser-Thr"/>
    <property type="match status" value="1"/>
</dbReference>
<keyword evidence="3 10" id="KW-0547">Nucleotide-binding</keyword>
<keyword evidence="8" id="KW-0040">ANK repeat</keyword>
<dbReference type="GO" id="GO:0007165">
    <property type="term" value="P:signal transduction"/>
    <property type="evidence" value="ECO:0007669"/>
    <property type="project" value="UniProtKB-ARBA"/>
</dbReference>
<dbReference type="InterPro" id="IPR002110">
    <property type="entry name" value="Ankyrin_rpt"/>
</dbReference>
<feature type="domain" description="SH2" evidence="12">
    <location>
        <begin position="9"/>
        <end position="103"/>
    </location>
</feature>
<proteinExistence type="inferred from homology"/>
<feature type="binding site" evidence="10">
    <location>
        <position position="717"/>
    </location>
    <ligand>
        <name>ATP</name>
        <dbReference type="ChEBI" id="CHEBI:30616"/>
    </ligand>
</feature>
<dbReference type="VEuPathDB" id="VectorBase:GPPI037564"/>
<keyword evidence="15" id="KW-1185">Reference proteome</keyword>
<dbReference type="SMART" id="SM00248">
    <property type="entry name" value="ANK"/>
    <property type="match status" value="4"/>
</dbReference>
<dbReference type="SUPFAM" id="SSF55550">
    <property type="entry name" value="SH2 domain"/>
    <property type="match status" value="2"/>
</dbReference>
<dbReference type="Pfam" id="PF00017">
    <property type="entry name" value="SH2"/>
    <property type="match status" value="2"/>
</dbReference>
<feature type="domain" description="Protein kinase" evidence="13">
    <location>
        <begin position="679"/>
        <end position="954"/>
    </location>
</feature>
<keyword evidence="9" id="KW-0727">SH2 domain</keyword>
<dbReference type="PROSITE" id="PS00107">
    <property type="entry name" value="PROTEIN_KINASE_ATP"/>
    <property type="match status" value="1"/>
</dbReference>
<sequence>MNRDEDLCWYHGKLSRENAEELIKNGENLDGTFLIRESSTATGDFVLTLLFQGEVCHYQIRRHGEDAFFSIEDKIKILHGLETLVDFYQQAANGLVTKLTKFIRKDPPPNDTRSQGTSNLLHRAVMKNNYVVVSELLKCGYRNIDAKNRDGQTAMHLITLHGDEKMLQLLITAGVNVNCMDTANYMPLHYACRYQSGSFIKSLLLAQANVQGRNIKNGYVPLHEAAKYGNLEAVKELLGFHAPLLPRTSLGEFPLDLAKRAGHREVVAFLESYILPPARTSKSQWYHGTLTRDEAIETLMEFSKTLRNTNSEDVNTSTNSSPAESDTAGCFLIRFSDRKSVGSGYVLTMFSDNTVKNFIISQSSKFLFIDDGPYLPSLEHLVEHFMHFADGLPVNLRYPITPKPKPPLPLFSTMPRTSHKKSLDILIGLEKGSDQLDVNKNTSYCTEQSHQLLQNAQNNKKRSKDISTSVFSTLRLRSPRKNVENKGTLRKENKTTSNINPTNDKLKISSEEGIQKAEDFIKNLSFSTDFNESNISTPLMNEFYNVPKNNSVVDVVKKASNFKEDLSPNDEVIKICLEEKTEDEVDYFTKSDVVIEHERKQTIYHQSCTEEYVAITEEGSMNTSQEGNILENKAVMPDIDSGTAKDVKNLSYLVSNTSNRDEVTNCKTACNYFIPRDYLVLEMIIGEGEFGSVYKGLLIQPEASSGLSQKRREIAIKTLRDDHYPSNSREFLREASVMIHLKHHCIVQLIGISKEETLMMVQELVPLGSMLHFILEQKDTIRVHYELKLWASQIACGMEYLESNHFVHRDLAARNILLASRNQAKISDFGLSRALGSDGGCYQASQGGRWPIKWLSSHHSDLHINRYAPESYNNGLFSHASDVWSFGITLWEMFSFGKAPFGNIRGVDAIQLIESGYRLPQPPLCPTHIYKIIQSCWNYKAKDRPTFHYLTDFFSRDPDYQNIVELIKTTHIN</sequence>
<evidence type="ECO:0000256" key="7">
    <source>
        <dbReference type="ARBA" id="ARBA00051245"/>
    </source>
</evidence>
<keyword evidence="5 10" id="KW-0067">ATP-binding</keyword>
<feature type="domain" description="SH2" evidence="12">
    <location>
        <begin position="285"/>
        <end position="400"/>
    </location>
</feature>
<evidence type="ECO:0000256" key="6">
    <source>
        <dbReference type="ARBA" id="ARBA00023137"/>
    </source>
</evidence>
<keyword evidence="1" id="KW-0597">Phosphoprotein</keyword>
<name>A0A1B0BQN1_9MUSC</name>
<dbReference type="InterPro" id="IPR036860">
    <property type="entry name" value="SH2_dom_sf"/>
</dbReference>
<dbReference type="PANTHER" id="PTHR24418">
    <property type="entry name" value="TYROSINE-PROTEIN KINASE"/>
    <property type="match status" value="1"/>
</dbReference>
<reference evidence="14" key="2">
    <citation type="submission" date="2020-05" db="UniProtKB">
        <authorList>
            <consortium name="EnsemblMetazoa"/>
        </authorList>
    </citation>
    <scope>IDENTIFICATION</scope>
    <source>
        <strain evidence="14">IAEA</strain>
    </source>
</reference>
<evidence type="ECO:0000259" key="13">
    <source>
        <dbReference type="PROSITE" id="PS50011"/>
    </source>
</evidence>
<evidence type="ECO:0000256" key="8">
    <source>
        <dbReference type="PROSITE-ProRule" id="PRU00023"/>
    </source>
</evidence>
<dbReference type="InterPro" id="IPR036770">
    <property type="entry name" value="Ankyrin_rpt-contain_sf"/>
</dbReference>
<feature type="repeat" description="ANK" evidence="8">
    <location>
        <begin position="217"/>
        <end position="249"/>
    </location>
</feature>
<dbReference type="SUPFAM" id="SSF48403">
    <property type="entry name" value="Ankyrin repeat"/>
    <property type="match status" value="1"/>
</dbReference>
<evidence type="ECO:0000256" key="10">
    <source>
        <dbReference type="PROSITE-ProRule" id="PRU10141"/>
    </source>
</evidence>
<protein>
    <recommendedName>
        <fullName evidence="11">Tyrosine-protein kinase</fullName>
        <ecNumber evidence="11">2.7.10.2</ecNumber>
    </recommendedName>
</protein>
<dbReference type="GO" id="GO:0071944">
    <property type="term" value="C:cell periphery"/>
    <property type="evidence" value="ECO:0007669"/>
    <property type="project" value="UniProtKB-ARBA"/>
</dbReference>
<dbReference type="PROSITE" id="PS50011">
    <property type="entry name" value="PROTEIN_KINASE_DOM"/>
    <property type="match status" value="1"/>
</dbReference>
<dbReference type="PROSITE" id="PS50297">
    <property type="entry name" value="ANK_REP_REGION"/>
    <property type="match status" value="2"/>
</dbReference>
<dbReference type="EMBL" id="JXJN01018698">
    <property type="status" value="NOT_ANNOTATED_CDS"/>
    <property type="molecule type" value="Genomic_DNA"/>
</dbReference>
<dbReference type="InterPro" id="IPR008266">
    <property type="entry name" value="Tyr_kinase_AS"/>
</dbReference>
<organism evidence="14 15">
    <name type="scientific">Glossina palpalis gambiensis</name>
    <dbReference type="NCBI Taxonomy" id="67801"/>
    <lineage>
        <taxon>Eukaryota</taxon>
        <taxon>Metazoa</taxon>
        <taxon>Ecdysozoa</taxon>
        <taxon>Arthropoda</taxon>
        <taxon>Hexapoda</taxon>
        <taxon>Insecta</taxon>
        <taxon>Pterygota</taxon>
        <taxon>Neoptera</taxon>
        <taxon>Endopterygota</taxon>
        <taxon>Diptera</taxon>
        <taxon>Brachycera</taxon>
        <taxon>Muscomorpha</taxon>
        <taxon>Hippoboscoidea</taxon>
        <taxon>Glossinidae</taxon>
        <taxon>Glossina</taxon>
    </lineage>
</organism>
<dbReference type="InterPro" id="IPR020635">
    <property type="entry name" value="Tyr_kinase_cat_dom"/>
</dbReference>
<dbReference type="EC" id="2.7.10.2" evidence="11"/>
<dbReference type="Pfam" id="PF00023">
    <property type="entry name" value="Ank"/>
    <property type="match status" value="1"/>
</dbReference>
<reference evidence="15" key="1">
    <citation type="submission" date="2015-01" db="EMBL/GenBank/DDBJ databases">
        <authorList>
            <person name="Aksoy S."/>
            <person name="Warren W."/>
            <person name="Wilson R.K."/>
        </authorList>
    </citation>
    <scope>NUCLEOTIDE SEQUENCE [LARGE SCALE GENOMIC DNA]</scope>
    <source>
        <strain evidence="15">IAEA</strain>
    </source>
</reference>
<dbReference type="Gene3D" id="1.25.40.20">
    <property type="entry name" value="Ankyrin repeat-containing domain"/>
    <property type="match status" value="2"/>
</dbReference>
<comment type="catalytic activity">
    <reaction evidence="7 11">
        <text>L-tyrosyl-[protein] + ATP = O-phospho-L-tyrosyl-[protein] + ADP + H(+)</text>
        <dbReference type="Rhea" id="RHEA:10596"/>
        <dbReference type="Rhea" id="RHEA-COMP:10136"/>
        <dbReference type="Rhea" id="RHEA-COMP:20101"/>
        <dbReference type="ChEBI" id="CHEBI:15378"/>
        <dbReference type="ChEBI" id="CHEBI:30616"/>
        <dbReference type="ChEBI" id="CHEBI:46858"/>
        <dbReference type="ChEBI" id="CHEBI:61978"/>
        <dbReference type="ChEBI" id="CHEBI:456216"/>
        <dbReference type="EC" id="2.7.10.2"/>
    </reaction>
</comment>
<dbReference type="AlphaFoldDB" id="A0A1B0BQN1"/>
<dbReference type="Gene3D" id="1.10.510.10">
    <property type="entry name" value="Transferase(Phosphotransferase) domain 1"/>
    <property type="match status" value="1"/>
</dbReference>
<evidence type="ECO:0000313" key="14">
    <source>
        <dbReference type="EnsemblMetazoa" id="GPPI037564-PA"/>
    </source>
</evidence>
<keyword evidence="4 11" id="KW-0418">Kinase</keyword>
<dbReference type="Pfam" id="PF12796">
    <property type="entry name" value="Ank_2"/>
    <property type="match status" value="1"/>
</dbReference>
<accession>A0A1B0BQN1</accession>
<evidence type="ECO:0000256" key="11">
    <source>
        <dbReference type="RuleBase" id="RU362096"/>
    </source>
</evidence>
<dbReference type="FunFam" id="1.10.510.10:FF:000027">
    <property type="entry name" value="Receptor protein-tyrosine kinase"/>
    <property type="match status" value="1"/>
</dbReference>
<evidence type="ECO:0000256" key="9">
    <source>
        <dbReference type="PROSITE-ProRule" id="PRU00191"/>
    </source>
</evidence>